<comment type="caution">
    <text evidence="1">The sequence shown here is derived from an EMBL/GenBank/DDBJ whole genome shotgun (WGS) entry which is preliminary data.</text>
</comment>
<proteinExistence type="predicted"/>
<gene>
    <name evidence="1" type="ORF">STRTUCAR8_03201</name>
</gene>
<keyword evidence="2" id="KW-1185">Reference proteome</keyword>
<dbReference type="EMBL" id="AEJB01000315">
    <property type="protein sequence ID" value="ELP67033.1"/>
    <property type="molecule type" value="Genomic_DNA"/>
</dbReference>
<accession>L7F623</accession>
<evidence type="ECO:0000313" key="1">
    <source>
        <dbReference type="EMBL" id="ELP67033.1"/>
    </source>
</evidence>
<reference evidence="1 2" key="1">
    <citation type="journal article" date="2011" name="Plasmid">
        <title>Streptomyces turgidiscabies Car8 contains a modular pathogenicity island that shares virulence genes with other actinobacterial plant pathogens.</title>
        <authorList>
            <person name="Huguet-Tapia J.C."/>
            <person name="Badger J.H."/>
            <person name="Loria R."/>
            <person name="Pettis G.S."/>
        </authorList>
    </citation>
    <scope>NUCLEOTIDE SEQUENCE [LARGE SCALE GENOMIC DNA]</scope>
    <source>
        <strain evidence="1 2">Car8</strain>
    </source>
</reference>
<organism evidence="1 2">
    <name type="scientific">Streptomyces turgidiscabies (strain Car8)</name>
    <dbReference type="NCBI Taxonomy" id="698760"/>
    <lineage>
        <taxon>Bacteria</taxon>
        <taxon>Bacillati</taxon>
        <taxon>Actinomycetota</taxon>
        <taxon>Actinomycetes</taxon>
        <taxon>Kitasatosporales</taxon>
        <taxon>Streptomycetaceae</taxon>
        <taxon>Streptomyces</taxon>
    </lineage>
</organism>
<dbReference type="Proteomes" id="UP000010931">
    <property type="component" value="Unassembled WGS sequence"/>
</dbReference>
<sequence>MRLELRRHADVGVQVAAIGVERVVDRGEAGMPEALVGHGAKVSGSGGARLPVGYGQVMRDRGAEACVERGPRRGECQET</sequence>
<evidence type="ECO:0000313" key="2">
    <source>
        <dbReference type="Proteomes" id="UP000010931"/>
    </source>
</evidence>
<name>L7F623_STRT8</name>
<dbReference type="AlphaFoldDB" id="L7F623"/>
<protein>
    <submittedName>
        <fullName evidence="1">Uncharacterized protein</fullName>
    </submittedName>
</protein>